<dbReference type="Proteomes" id="UP001342418">
    <property type="component" value="Chromosome"/>
</dbReference>
<dbReference type="InterPro" id="IPR002925">
    <property type="entry name" value="Dienelactn_hydro"/>
</dbReference>
<evidence type="ECO:0000313" key="3">
    <source>
        <dbReference type="Proteomes" id="UP001342418"/>
    </source>
</evidence>
<sequence length="231" mass="24210">MATGANTGSASATGANARDVVEVRVEPAGLAGLLGVPDGATGIVIFAHGSGIGRLSPRNNHVAAQLRKAGLGTFLLDLLTPSEERDRRNVFDIDLLASRLDLATKWLQDRRETAKLVPGYFGASTGAGAALTAAARPDSPVAAVVSRGGRPDLAIDVLPQVRAPTLLLVGSLDGPVIEMNERAHRALQTEKRIVIVEGAGHLFEEPGTLDEVVRHATEWFLAHLGRPKTGS</sequence>
<protein>
    <submittedName>
        <fullName evidence="2">Phosphoribosyl transferase</fullName>
    </submittedName>
</protein>
<proteinExistence type="predicted"/>
<keyword evidence="3" id="KW-1185">Reference proteome</keyword>
<dbReference type="EMBL" id="CP030941">
    <property type="protein sequence ID" value="UUP16559.1"/>
    <property type="molecule type" value="Genomic_DNA"/>
</dbReference>
<dbReference type="Gene3D" id="3.40.50.1820">
    <property type="entry name" value="alpha/beta hydrolase"/>
    <property type="match status" value="1"/>
</dbReference>
<name>A0ABY5MI43_9HYPH</name>
<dbReference type="InterPro" id="IPR029058">
    <property type="entry name" value="AB_hydrolase_fold"/>
</dbReference>
<accession>A0ABY5MI43</accession>
<dbReference type="SUPFAM" id="SSF53474">
    <property type="entry name" value="alpha/beta-Hydrolases"/>
    <property type="match status" value="1"/>
</dbReference>
<evidence type="ECO:0000259" key="1">
    <source>
        <dbReference type="Pfam" id="PF01738"/>
    </source>
</evidence>
<dbReference type="GO" id="GO:0016740">
    <property type="term" value="F:transferase activity"/>
    <property type="evidence" value="ECO:0007669"/>
    <property type="project" value="UniProtKB-KW"/>
</dbReference>
<feature type="domain" description="Dienelactone hydrolase" evidence="1">
    <location>
        <begin position="31"/>
        <end position="213"/>
    </location>
</feature>
<keyword evidence="2" id="KW-0808">Transferase</keyword>
<dbReference type="RefSeq" id="WP_338528972.1">
    <property type="nucleotide sequence ID" value="NZ_CP030941.1"/>
</dbReference>
<organism evidence="2 3">
    <name type="scientific">Nitratireductor thuwali</name>
    <dbReference type="NCBI Taxonomy" id="2267699"/>
    <lineage>
        <taxon>Bacteria</taxon>
        <taxon>Pseudomonadati</taxon>
        <taxon>Pseudomonadota</taxon>
        <taxon>Alphaproteobacteria</taxon>
        <taxon>Hyphomicrobiales</taxon>
        <taxon>Phyllobacteriaceae</taxon>
        <taxon>Nitratireductor</taxon>
    </lineage>
</organism>
<gene>
    <name evidence="2" type="ORF">NTH_01006</name>
</gene>
<evidence type="ECO:0000313" key="2">
    <source>
        <dbReference type="EMBL" id="UUP16559.1"/>
    </source>
</evidence>
<reference evidence="2 3" key="1">
    <citation type="submission" date="2018-07" db="EMBL/GenBank/DDBJ databases">
        <title>Genome sequence of Nitratireductor thuwali#1536.</title>
        <authorList>
            <person name="Michoud G."/>
            <person name="Merlino G."/>
            <person name="Sefrji F.O."/>
            <person name="Daffonchio D."/>
        </authorList>
    </citation>
    <scope>NUCLEOTIDE SEQUENCE [LARGE SCALE GENOMIC DNA]</scope>
    <source>
        <strain evidence="3">Nit1536</strain>
    </source>
</reference>
<dbReference type="Pfam" id="PF01738">
    <property type="entry name" value="DLH"/>
    <property type="match status" value="1"/>
</dbReference>